<gene>
    <name evidence="1" type="ORF">DNK57_01430</name>
</gene>
<dbReference type="RefSeq" id="WP_192961277.1">
    <property type="nucleotide sequence ID" value="NZ_QKOF01000003.1"/>
</dbReference>
<dbReference type="AlphaFoldDB" id="A0A842YNE5"/>
<accession>A0A842YNE5</accession>
<comment type="caution">
    <text evidence="1">The sequence shown here is derived from an EMBL/GenBank/DDBJ whole genome shotgun (WGS) entry which is preliminary data.</text>
</comment>
<dbReference type="Proteomes" id="UP000646659">
    <property type="component" value="Unassembled WGS sequence"/>
</dbReference>
<proteinExistence type="predicted"/>
<dbReference type="EMBL" id="QKOF01000003">
    <property type="protein sequence ID" value="MBE2899493.1"/>
    <property type="molecule type" value="Genomic_DNA"/>
</dbReference>
<reference evidence="1" key="1">
    <citation type="submission" date="2018-06" db="EMBL/GenBank/DDBJ databases">
        <title>Draft genome sequence of Methanothermobacter thermautotrophicus Strain WHS, a thermophilic, hydrogenotrophic methanogen isolated from Washburn Hot Springs in Yellowstone National Park, USA.</title>
        <authorList>
            <person name="Mckay L.J."/>
            <person name="Klingelsmith K."/>
            <person name="Inskeep W.P."/>
            <person name="Fields M.W."/>
        </authorList>
    </citation>
    <scope>NUCLEOTIDE SEQUENCE</scope>
    <source>
        <strain evidence="1">WHS</strain>
    </source>
</reference>
<sequence>MYLKKAAKLLSVLTVLFLLGTAYADSGPLIEREQATALAQDYLDSRGLPYTAMTPAYSDWKAKVRVNKTGEVKWIPFNEYKEDAFEGTGKYRYIADAWVVRVRDSSGNMVGTIYVDAEKGKIISANIKGETEKPAGKPLTYTGNGTTAEPRGGLLEAIQDFINSIIQFFQNLMGSAGG</sequence>
<evidence type="ECO:0000313" key="2">
    <source>
        <dbReference type="Proteomes" id="UP000646659"/>
    </source>
</evidence>
<organism evidence="1 2">
    <name type="scientific">Methanothermobacter thermautotrophicus</name>
    <name type="common">Methanobacterium thermoformicicum</name>
    <dbReference type="NCBI Taxonomy" id="145262"/>
    <lineage>
        <taxon>Archaea</taxon>
        <taxon>Methanobacteriati</taxon>
        <taxon>Methanobacteriota</taxon>
        <taxon>Methanomada group</taxon>
        <taxon>Methanobacteria</taxon>
        <taxon>Methanobacteriales</taxon>
        <taxon>Methanobacteriaceae</taxon>
        <taxon>Methanothermobacter</taxon>
    </lineage>
</organism>
<evidence type="ECO:0000313" key="1">
    <source>
        <dbReference type="EMBL" id="MBE2899493.1"/>
    </source>
</evidence>
<protein>
    <submittedName>
        <fullName evidence="1">Uncharacterized protein</fullName>
    </submittedName>
</protein>
<name>A0A842YNE5_METTF</name>